<comment type="caution">
    <text evidence="2">The sequence shown here is derived from an EMBL/GenBank/DDBJ whole genome shotgun (WGS) entry which is preliminary data.</text>
</comment>
<dbReference type="RefSeq" id="WP_322490991.1">
    <property type="nucleotide sequence ID" value="NZ_JAXUBM010000006.1"/>
</dbReference>
<protein>
    <submittedName>
        <fullName evidence="2">Uncharacterized protein</fullName>
    </submittedName>
</protein>
<keyword evidence="1" id="KW-1133">Transmembrane helix</keyword>
<keyword evidence="1" id="KW-0472">Membrane</keyword>
<organism evidence="2 3">
    <name type="scientific">Pseudomonas asiatica</name>
    <dbReference type="NCBI Taxonomy" id="2219225"/>
    <lineage>
        <taxon>Bacteria</taxon>
        <taxon>Pseudomonadati</taxon>
        <taxon>Pseudomonadota</taxon>
        <taxon>Gammaproteobacteria</taxon>
        <taxon>Pseudomonadales</taxon>
        <taxon>Pseudomonadaceae</taxon>
        <taxon>Pseudomonas</taxon>
    </lineage>
</organism>
<dbReference type="EMBL" id="JAXUBM010000006">
    <property type="protein sequence ID" value="MDZ5738031.1"/>
    <property type="molecule type" value="Genomic_DNA"/>
</dbReference>
<reference evidence="2 3" key="1">
    <citation type="submission" date="2023-11" db="EMBL/GenBank/DDBJ databases">
        <title>Draft genomes analysis of Pseudomonas asiatica isolated from milk, feces and farm soil of cows suffering from clinical mastitis.</title>
        <authorList>
            <person name="Rahman T."/>
            <person name="Das Z.C."/>
            <person name="Hoque M.N."/>
        </authorList>
    </citation>
    <scope>NUCLEOTIDE SEQUENCE [LARGE SCALE GENOMIC DNA]</scope>
    <source>
        <strain evidence="2 3">2F2</strain>
    </source>
</reference>
<keyword evidence="3" id="KW-1185">Reference proteome</keyword>
<evidence type="ECO:0000313" key="3">
    <source>
        <dbReference type="Proteomes" id="UP001292116"/>
    </source>
</evidence>
<evidence type="ECO:0000313" key="2">
    <source>
        <dbReference type="EMBL" id="MDZ5738031.1"/>
    </source>
</evidence>
<evidence type="ECO:0000256" key="1">
    <source>
        <dbReference type="SAM" id="Phobius"/>
    </source>
</evidence>
<sequence length="223" mass="24528">MDQKGKSPTQNGKGTQAETARVQMQHLNELANFLEQVSNMATKYNPALELLGYLISSIVGLCTVTWAVVRFILKPLKNRPREIEPQINAQPPQPATPPVIGPTRSPFMHAPTSFEASIKSWGGTPGKLKTKLELTNTGSGGNAYNATVTIPKLNYEKNLNDLPRNRSKSFDIETPSLPSEIIMTIYYTNLDGVKLRHDLEMTGITPHNATTILSFPTIAKVNT</sequence>
<dbReference type="Proteomes" id="UP001292116">
    <property type="component" value="Unassembled WGS sequence"/>
</dbReference>
<accession>A0ABU5KVS9</accession>
<keyword evidence="1" id="KW-0812">Transmembrane</keyword>
<name>A0ABU5KVS9_9PSED</name>
<proteinExistence type="predicted"/>
<feature type="transmembrane region" description="Helical" evidence="1">
    <location>
        <begin position="50"/>
        <end position="73"/>
    </location>
</feature>
<gene>
    <name evidence="2" type="ORF">SOW75_07505</name>
</gene>